<dbReference type="InterPro" id="IPR001584">
    <property type="entry name" value="Integrase_cat-core"/>
</dbReference>
<dbReference type="Gene3D" id="3.30.420.10">
    <property type="entry name" value="Ribonuclease H-like superfamily/Ribonuclease H"/>
    <property type="match status" value="1"/>
</dbReference>
<comment type="caution">
    <text evidence="3">The sequence shown here is derived from an EMBL/GenBank/DDBJ whole genome shotgun (WGS) entry which is preliminary data.</text>
</comment>
<dbReference type="PANTHER" id="PTHR42648">
    <property type="entry name" value="TRANSPOSASE, PUTATIVE-RELATED"/>
    <property type="match status" value="1"/>
</dbReference>
<keyword evidence="1" id="KW-0378">Hydrolase</keyword>
<dbReference type="GO" id="GO:0008233">
    <property type="term" value="F:peptidase activity"/>
    <property type="evidence" value="ECO:0007669"/>
    <property type="project" value="UniProtKB-KW"/>
</dbReference>
<dbReference type="Pfam" id="PF25597">
    <property type="entry name" value="SH3_retrovirus"/>
    <property type="match status" value="1"/>
</dbReference>
<dbReference type="InterPro" id="IPR025724">
    <property type="entry name" value="GAG-pre-integrase_dom"/>
</dbReference>
<reference evidence="3" key="1">
    <citation type="submission" date="2020-06" db="EMBL/GenBank/DDBJ databases">
        <authorList>
            <person name="Li T."/>
            <person name="Hu X."/>
            <person name="Zhang T."/>
            <person name="Song X."/>
            <person name="Zhang H."/>
            <person name="Dai N."/>
            <person name="Sheng W."/>
            <person name="Hou X."/>
            <person name="Wei L."/>
        </authorList>
    </citation>
    <scope>NUCLEOTIDE SEQUENCE</scope>
    <source>
        <strain evidence="3">KEN1</strain>
        <tissue evidence="3">Leaf</tissue>
    </source>
</reference>
<evidence type="ECO:0000313" key="3">
    <source>
        <dbReference type="EMBL" id="KAL0449216.1"/>
    </source>
</evidence>
<dbReference type="PROSITE" id="PS50994">
    <property type="entry name" value="INTEGRASE"/>
    <property type="match status" value="1"/>
</dbReference>
<dbReference type="AlphaFoldDB" id="A0AAW2XAK9"/>
<organism evidence="3">
    <name type="scientific">Sesamum latifolium</name>
    <dbReference type="NCBI Taxonomy" id="2727402"/>
    <lineage>
        <taxon>Eukaryota</taxon>
        <taxon>Viridiplantae</taxon>
        <taxon>Streptophyta</taxon>
        <taxon>Embryophyta</taxon>
        <taxon>Tracheophyta</taxon>
        <taxon>Spermatophyta</taxon>
        <taxon>Magnoliopsida</taxon>
        <taxon>eudicotyledons</taxon>
        <taxon>Gunneridae</taxon>
        <taxon>Pentapetalae</taxon>
        <taxon>asterids</taxon>
        <taxon>lamiids</taxon>
        <taxon>Lamiales</taxon>
        <taxon>Pedaliaceae</taxon>
        <taxon>Sesamum</taxon>
    </lineage>
</organism>
<dbReference type="InterPro" id="IPR054722">
    <property type="entry name" value="PolX-like_BBD"/>
</dbReference>
<dbReference type="InterPro" id="IPR036397">
    <property type="entry name" value="RNaseH_sf"/>
</dbReference>
<dbReference type="InterPro" id="IPR057670">
    <property type="entry name" value="SH3_retrovirus"/>
</dbReference>
<protein>
    <submittedName>
        <fullName evidence="3">Retrovirus-related Pol polyprotein from transposon TNT 1-94</fullName>
    </submittedName>
</protein>
<reference evidence="3" key="2">
    <citation type="journal article" date="2024" name="Plant">
        <title>Genomic evolution and insights into agronomic trait innovations of Sesamum species.</title>
        <authorList>
            <person name="Miao H."/>
            <person name="Wang L."/>
            <person name="Qu L."/>
            <person name="Liu H."/>
            <person name="Sun Y."/>
            <person name="Le M."/>
            <person name="Wang Q."/>
            <person name="Wei S."/>
            <person name="Zheng Y."/>
            <person name="Lin W."/>
            <person name="Duan Y."/>
            <person name="Cao H."/>
            <person name="Xiong S."/>
            <person name="Wang X."/>
            <person name="Wei L."/>
            <person name="Li C."/>
            <person name="Ma Q."/>
            <person name="Ju M."/>
            <person name="Zhao R."/>
            <person name="Li G."/>
            <person name="Mu C."/>
            <person name="Tian Q."/>
            <person name="Mei H."/>
            <person name="Zhang T."/>
            <person name="Gao T."/>
            <person name="Zhang H."/>
        </authorList>
    </citation>
    <scope>NUCLEOTIDE SEQUENCE</scope>
    <source>
        <strain evidence="3">KEN1</strain>
    </source>
</reference>
<name>A0AAW2XAK9_9LAMI</name>
<dbReference type="SUPFAM" id="SSF53098">
    <property type="entry name" value="Ribonuclease H-like"/>
    <property type="match status" value="1"/>
</dbReference>
<dbReference type="Pfam" id="PF13976">
    <property type="entry name" value="gag_pre-integrs"/>
    <property type="match status" value="1"/>
</dbReference>
<keyword evidence="1" id="KW-0645">Protease</keyword>
<dbReference type="GO" id="GO:0003676">
    <property type="term" value="F:nucleic acid binding"/>
    <property type="evidence" value="ECO:0007669"/>
    <property type="project" value="InterPro"/>
</dbReference>
<dbReference type="EMBL" id="JACGWN010000005">
    <property type="protein sequence ID" value="KAL0449216.1"/>
    <property type="molecule type" value="Genomic_DNA"/>
</dbReference>
<sequence length="345" mass="39620">MSSNQDIFQRLDTNITSKVKLGNGAFIKENGKGSVPVDFKRGVKHINNVLFVLDLAQNLLSVGQLVKNGYGLWFKDNCCKIYDNIEEDKVIAKVEMESTRNFPLRLHFNAFKTESADDSWLWHKSYCHLNFHGLKLLKEKKMVEGLPEIQINVNSCESCIMEKQHRAPFPKGKSWRASAPFELIHFDICGPMRTTSLGQHSIKIIRSDRRGEYTSQELKRIEKMKEFGNNSQQVTLQQNGVAERKNRTIFEMARTVINEKGLPKTFWAVAVDIAVDILNRCPTKSVRNKTPYEAWTELKPSVSHFKVFGCICYAHIPAEKRTKFDEKSEKCIFIGYSSDTKDIVF</sequence>
<dbReference type="PANTHER" id="PTHR42648:SF18">
    <property type="entry name" value="RETROTRANSPOSON, UNCLASSIFIED-LIKE PROTEIN"/>
    <property type="match status" value="1"/>
</dbReference>
<evidence type="ECO:0000259" key="2">
    <source>
        <dbReference type="PROSITE" id="PS50994"/>
    </source>
</evidence>
<evidence type="ECO:0000256" key="1">
    <source>
        <dbReference type="ARBA" id="ARBA00022670"/>
    </source>
</evidence>
<feature type="domain" description="Integrase catalytic" evidence="2">
    <location>
        <begin position="203"/>
        <end position="299"/>
    </location>
</feature>
<dbReference type="Pfam" id="PF22936">
    <property type="entry name" value="Pol_BBD"/>
    <property type="match status" value="1"/>
</dbReference>
<dbReference type="InterPro" id="IPR039537">
    <property type="entry name" value="Retrotran_Ty1/copia-like"/>
</dbReference>
<accession>A0AAW2XAK9</accession>
<gene>
    <name evidence="3" type="ORF">Slati_1478000</name>
</gene>
<dbReference type="GO" id="GO:0006508">
    <property type="term" value="P:proteolysis"/>
    <property type="evidence" value="ECO:0007669"/>
    <property type="project" value="UniProtKB-KW"/>
</dbReference>
<dbReference type="GO" id="GO:0015074">
    <property type="term" value="P:DNA integration"/>
    <property type="evidence" value="ECO:0007669"/>
    <property type="project" value="InterPro"/>
</dbReference>
<dbReference type="InterPro" id="IPR012337">
    <property type="entry name" value="RNaseH-like_sf"/>
</dbReference>
<proteinExistence type="predicted"/>